<dbReference type="Proteomes" id="UP000430975">
    <property type="component" value="Unassembled WGS sequence"/>
</dbReference>
<dbReference type="Proteomes" id="UP000469870">
    <property type="component" value="Unassembled WGS sequence"/>
</dbReference>
<dbReference type="InterPro" id="IPR016446">
    <property type="entry name" value="Flavin_OxRdtase_Frp"/>
</dbReference>
<keyword evidence="4 5" id="KW-0560">Oxidoreductase</keyword>
<comment type="caution">
    <text evidence="8">The sequence shown here is derived from an EMBL/GenBank/DDBJ whole genome shotgun (WGS) entry which is preliminary data.</text>
</comment>
<reference evidence="9 11" key="1">
    <citation type="submission" date="2019-11" db="EMBL/GenBank/DDBJ databases">
        <title>Characterisation of Fundicoccus ignavus gen. nov. sp. nov., a novel genus of the family Aerococcaceae from bulk tank milk.</title>
        <authorList>
            <person name="Siebert A."/>
            <person name="Huptas C."/>
            <person name="Wenning M."/>
            <person name="Scherer S."/>
            <person name="Doll E.V."/>
        </authorList>
    </citation>
    <scope>NUCLEOTIDE SEQUENCE [LARGE SCALE GENOMIC DNA]</scope>
    <source>
        <strain evidence="9 11">DSM 109652</strain>
    </source>
</reference>
<keyword evidence="3 5" id="KW-0288">FMN</keyword>
<dbReference type="EMBL" id="WJQS01000001">
    <property type="protein sequence ID" value="MRI84326.1"/>
    <property type="molecule type" value="Genomic_DNA"/>
</dbReference>
<feature type="domain" description="Nitroreductase" evidence="6">
    <location>
        <begin position="10"/>
        <end position="163"/>
    </location>
</feature>
<proteinExistence type="inferred from homology"/>
<dbReference type="RefSeq" id="WP_153832538.1">
    <property type="nucleotide sequence ID" value="NZ_WJQR01000005.1"/>
</dbReference>
<evidence type="ECO:0000313" key="10">
    <source>
        <dbReference type="Proteomes" id="UP000430975"/>
    </source>
</evidence>
<evidence type="ECO:0000259" key="6">
    <source>
        <dbReference type="Pfam" id="PF00881"/>
    </source>
</evidence>
<organism evidence="8 10">
    <name type="scientific">Fundicoccus ignavus</name>
    <dbReference type="NCBI Taxonomy" id="2664442"/>
    <lineage>
        <taxon>Bacteria</taxon>
        <taxon>Bacillati</taxon>
        <taxon>Bacillota</taxon>
        <taxon>Bacilli</taxon>
        <taxon>Lactobacillales</taxon>
        <taxon>Aerococcaceae</taxon>
        <taxon>Fundicoccus</taxon>
    </lineage>
</organism>
<gene>
    <name evidence="9" type="ORF">GF867_07785</name>
    <name evidence="8" type="ORF">GIY09_00215</name>
    <name evidence="7" type="ORF">GIY11_06350</name>
</gene>
<dbReference type="Gene3D" id="3.40.109.10">
    <property type="entry name" value="NADH Oxidase"/>
    <property type="match status" value="1"/>
</dbReference>
<accession>A0A6I2GAU1</accession>
<dbReference type="SUPFAM" id="SSF55469">
    <property type="entry name" value="FMN-dependent nitroreductase-like"/>
    <property type="match status" value="1"/>
</dbReference>
<evidence type="ECO:0000313" key="12">
    <source>
        <dbReference type="Proteomes" id="UP000469870"/>
    </source>
</evidence>
<name>A0A6I2GAU1_9LACT</name>
<keyword evidence="10" id="KW-1185">Reference proteome</keyword>
<dbReference type="GO" id="GO:0016491">
    <property type="term" value="F:oxidoreductase activity"/>
    <property type="evidence" value="ECO:0007669"/>
    <property type="project" value="UniProtKB-UniRule"/>
</dbReference>
<reference evidence="10 12" key="2">
    <citation type="submission" date="2019-11" db="EMBL/GenBank/DDBJ databases">
        <title>Characterisation of Fundicoccus ignavus gen. nov. sp. nov., a novel genus of the family Aerococcaceae isolated from bulk tank milk.</title>
        <authorList>
            <person name="Siebert A."/>
            <person name="Huptas C."/>
            <person name="Wenning M."/>
            <person name="Scherer S."/>
            <person name="Doll E.V."/>
        </authorList>
    </citation>
    <scope>NUCLEOTIDE SEQUENCE [LARGE SCALE GENOMIC DNA]</scope>
    <source>
        <strain evidence="7 12">DSM 109653</strain>
        <strain evidence="8 10">WS4759</strain>
    </source>
</reference>
<evidence type="ECO:0000313" key="8">
    <source>
        <dbReference type="EMBL" id="MRI84326.1"/>
    </source>
</evidence>
<keyword evidence="5" id="KW-0521">NADP</keyword>
<evidence type="ECO:0000256" key="1">
    <source>
        <dbReference type="ARBA" id="ARBA00008366"/>
    </source>
</evidence>
<sequence length="252" mass="28550">MNPSIERQLEHRTIRFFKDERVETAQVEQIYEVMNRTATSSGLQTYSVIRVTDQNIKDKIAEICKQAYVAHAPELCILLVDQYRNTEIARAKGDEAQHYGDMNNFFQGVADVYLAAQNMTNAIESLGLGAVYLGSVLNDAQAMIELLQLPKFTFPLLGLAFGYPNDNPQLKPRMALDLKVGNNGYPFAPNHDYGEAIVGYDQAMTHYYDTRENNRRSDTFSDQIIAKQKNTLLKRQTILKIVESQGFDLGLE</sequence>
<comment type="similarity">
    <text evidence="1 5">Belongs to the flavin oxidoreductase frp family.</text>
</comment>
<dbReference type="EMBL" id="WJQT01000009">
    <property type="protein sequence ID" value="MRJ47463.1"/>
    <property type="molecule type" value="Genomic_DNA"/>
</dbReference>
<dbReference type="Pfam" id="PF00881">
    <property type="entry name" value="Nitroreductase"/>
    <property type="match status" value="1"/>
</dbReference>
<dbReference type="PANTHER" id="PTHR43425">
    <property type="entry name" value="OXYGEN-INSENSITIVE NADPH NITROREDUCTASE"/>
    <property type="match status" value="1"/>
</dbReference>
<dbReference type="InterPro" id="IPR000415">
    <property type="entry name" value="Nitroreductase-like"/>
</dbReference>
<protein>
    <submittedName>
        <fullName evidence="8">NADPH-dependent oxidoreductase</fullName>
    </submittedName>
</protein>
<dbReference type="EMBL" id="WJQR01000005">
    <property type="protein sequence ID" value="MRI81636.1"/>
    <property type="molecule type" value="Genomic_DNA"/>
</dbReference>
<evidence type="ECO:0000256" key="5">
    <source>
        <dbReference type="PIRNR" id="PIRNR005426"/>
    </source>
</evidence>
<evidence type="ECO:0000256" key="3">
    <source>
        <dbReference type="ARBA" id="ARBA00022643"/>
    </source>
</evidence>
<evidence type="ECO:0000313" key="9">
    <source>
        <dbReference type="EMBL" id="MRJ47463.1"/>
    </source>
</evidence>
<dbReference type="PANTHER" id="PTHR43425:SF2">
    <property type="entry name" value="OXYGEN-INSENSITIVE NADPH NITROREDUCTASE"/>
    <property type="match status" value="1"/>
</dbReference>
<evidence type="ECO:0000256" key="4">
    <source>
        <dbReference type="ARBA" id="ARBA00023002"/>
    </source>
</evidence>
<evidence type="ECO:0000313" key="7">
    <source>
        <dbReference type="EMBL" id="MRI81636.1"/>
    </source>
</evidence>
<evidence type="ECO:0000256" key="2">
    <source>
        <dbReference type="ARBA" id="ARBA00022630"/>
    </source>
</evidence>
<dbReference type="PIRSF" id="PIRSF005426">
    <property type="entry name" value="Frp"/>
    <property type="match status" value="1"/>
</dbReference>
<dbReference type="InterPro" id="IPR029479">
    <property type="entry name" value="Nitroreductase"/>
</dbReference>
<evidence type="ECO:0000313" key="11">
    <source>
        <dbReference type="Proteomes" id="UP000440066"/>
    </source>
</evidence>
<keyword evidence="2 5" id="KW-0285">Flavoprotein</keyword>
<dbReference type="Proteomes" id="UP000440066">
    <property type="component" value="Unassembled WGS sequence"/>
</dbReference>
<dbReference type="AlphaFoldDB" id="A0A6I2GAU1"/>